<evidence type="ECO:0000256" key="6">
    <source>
        <dbReference type="ARBA" id="ARBA00022723"/>
    </source>
</evidence>
<keyword evidence="13 15" id="KW-0472">Membrane</keyword>
<dbReference type="GO" id="GO:0030163">
    <property type="term" value="P:protein catabolic process"/>
    <property type="evidence" value="ECO:0007669"/>
    <property type="project" value="UniProtKB-UniRule"/>
</dbReference>
<feature type="binding site" evidence="15">
    <location>
        <position position="525"/>
    </location>
    <ligand>
        <name>Zn(2+)</name>
        <dbReference type="ChEBI" id="CHEBI:29105"/>
        <note>catalytic</note>
    </ligand>
</feature>
<dbReference type="GO" id="GO:0006508">
    <property type="term" value="P:proteolysis"/>
    <property type="evidence" value="ECO:0007669"/>
    <property type="project" value="UniProtKB-KW"/>
</dbReference>
<comment type="similarity">
    <text evidence="16">Belongs to the AAA ATPase family.</text>
</comment>
<dbReference type="FunFam" id="3.40.50.300:FF:000001">
    <property type="entry name" value="ATP-dependent zinc metalloprotease FtsH"/>
    <property type="match status" value="1"/>
</dbReference>
<dbReference type="NCBIfam" id="TIGR01241">
    <property type="entry name" value="FtsH_fam"/>
    <property type="match status" value="1"/>
</dbReference>
<dbReference type="GO" id="GO:0004176">
    <property type="term" value="F:ATP-dependent peptidase activity"/>
    <property type="evidence" value="ECO:0007669"/>
    <property type="project" value="InterPro"/>
</dbReference>
<evidence type="ECO:0000256" key="7">
    <source>
        <dbReference type="ARBA" id="ARBA00022741"/>
    </source>
</evidence>
<feature type="active site" evidence="15">
    <location>
        <position position="450"/>
    </location>
</feature>
<feature type="binding site" evidence="15">
    <location>
        <position position="453"/>
    </location>
    <ligand>
        <name>Zn(2+)</name>
        <dbReference type="ChEBI" id="CHEBI:29105"/>
        <note>catalytic</note>
    </ligand>
</feature>
<dbReference type="Pfam" id="PF00004">
    <property type="entry name" value="AAA"/>
    <property type="match status" value="1"/>
</dbReference>
<dbReference type="InterPro" id="IPR000642">
    <property type="entry name" value="Peptidase_M41"/>
</dbReference>
<feature type="domain" description="AAA+ ATPase" evidence="18">
    <location>
        <begin position="219"/>
        <end position="358"/>
    </location>
</feature>
<dbReference type="InterPro" id="IPR027417">
    <property type="entry name" value="P-loop_NTPase"/>
</dbReference>
<feature type="region of interest" description="Disordered" evidence="17">
    <location>
        <begin position="52"/>
        <end position="88"/>
    </location>
</feature>
<evidence type="ECO:0000256" key="11">
    <source>
        <dbReference type="ARBA" id="ARBA00022989"/>
    </source>
</evidence>
<accession>A0A9D1QA43</accession>
<feature type="transmembrane region" description="Helical" evidence="15">
    <location>
        <begin position="139"/>
        <end position="157"/>
    </location>
</feature>
<keyword evidence="10 15" id="KW-0067">ATP-binding</keyword>
<reference evidence="19" key="2">
    <citation type="submission" date="2021-04" db="EMBL/GenBank/DDBJ databases">
        <authorList>
            <person name="Gilroy R."/>
        </authorList>
    </citation>
    <scope>NUCLEOTIDE SEQUENCE</scope>
    <source>
        <strain evidence="19">ChiHcolR34-3080</strain>
    </source>
</reference>
<feature type="binding site" evidence="15">
    <location>
        <begin position="227"/>
        <end position="234"/>
    </location>
    <ligand>
        <name>ATP</name>
        <dbReference type="ChEBI" id="CHEBI:30616"/>
    </ligand>
</feature>
<dbReference type="InterPro" id="IPR003960">
    <property type="entry name" value="ATPase_AAA_CS"/>
</dbReference>
<feature type="region of interest" description="Disordered" evidence="17">
    <location>
        <begin position="629"/>
        <end position="691"/>
    </location>
</feature>
<dbReference type="Gene3D" id="1.10.8.60">
    <property type="match status" value="1"/>
</dbReference>
<evidence type="ECO:0000256" key="1">
    <source>
        <dbReference type="ARBA" id="ARBA00004370"/>
    </source>
</evidence>
<dbReference type="InterPro" id="IPR003593">
    <property type="entry name" value="AAA+_ATPase"/>
</dbReference>
<dbReference type="CDD" id="cd19501">
    <property type="entry name" value="RecA-like_FtsH"/>
    <property type="match status" value="1"/>
</dbReference>
<comment type="similarity">
    <text evidence="2 15">In the C-terminal section; belongs to the peptidase M41 family.</text>
</comment>
<dbReference type="AlphaFoldDB" id="A0A9D1QA43"/>
<dbReference type="SUPFAM" id="SSF52540">
    <property type="entry name" value="P-loop containing nucleoside triphosphate hydrolases"/>
    <property type="match status" value="1"/>
</dbReference>
<dbReference type="GO" id="GO:0004222">
    <property type="term" value="F:metalloendopeptidase activity"/>
    <property type="evidence" value="ECO:0007669"/>
    <property type="project" value="InterPro"/>
</dbReference>
<keyword evidence="3 15" id="KW-1003">Cell membrane</keyword>
<comment type="subcellular location">
    <subcellularLocation>
        <location evidence="15">Cell membrane</location>
        <topology evidence="15">Multi-pass membrane protein</topology>
        <orientation evidence="15">Cytoplasmic side</orientation>
    </subcellularLocation>
    <subcellularLocation>
        <location evidence="1">Membrane</location>
    </subcellularLocation>
</comment>
<evidence type="ECO:0000313" key="19">
    <source>
        <dbReference type="EMBL" id="HIW09427.1"/>
    </source>
</evidence>
<dbReference type="Gene3D" id="3.40.50.300">
    <property type="entry name" value="P-loop containing nucleotide triphosphate hydrolases"/>
    <property type="match status" value="1"/>
</dbReference>
<evidence type="ECO:0000256" key="4">
    <source>
        <dbReference type="ARBA" id="ARBA00022670"/>
    </source>
</evidence>
<dbReference type="PROSITE" id="PS00674">
    <property type="entry name" value="AAA"/>
    <property type="match status" value="1"/>
</dbReference>
<evidence type="ECO:0000256" key="10">
    <source>
        <dbReference type="ARBA" id="ARBA00022840"/>
    </source>
</evidence>
<dbReference type="InterPro" id="IPR005936">
    <property type="entry name" value="FtsH"/>
</dbReference>
<dbReference type="PANTHER" id="PTHR23076">
    <property type="entry name" value="METALLOPROTEASE M41 FTSH"/>
    <property type="match status" value="1"/>
</dbReference>
<keyword evidence="8 15" id="KW-0378">Hydrolase</keyword>
<evidence type="ECO:0000256" key="9">
    <source>
        <dbReference type="ARBA" id="ARBA00022833"/>
    </source>
</evidence>
<gene>
    <name evidence="15 19" type="primary">ftsH</name>
    <name evidence="19" type="ORF">H9890_08535</name>
</gene>
<dbReference type="Pfam" id="PF01434">
    <property type="entry name" value="Peptidase_M41"/>
    <property type="match status" value="1"/>
</dbReference>
<evidence type="ECO:0000256" key="15">
    <source>
        <dbReference type="HAMAP-Rule" id="MF_01458"/>
    </source>
</evidence>
<evidence type="ECO:0000256" key="3">
    <source>
        <dbReference type="ARBA" id="ARBA00022475"/>
    </source>
</evidence>
<evidence type="ECO:0000259" key="18">
    <source>
        <dbReference type="SMART" id="SM00382"/>
    </source>
</evidence>
<evidence type="ECO:0000256" key="5">
    <source>
        <dbReference type="ARBA" id="ARBA00022692"/>
    </source>
</evidence>
<keyword evidence="11 15" id="KW-1133">Transmembrane helix</keyword>
<keyword evidence="7 15" id="KW-0547">Nucleotide-binding</keyword>
<dbReference type="InterPro" id="IPR041569">
    <property type="entry name" value="AAA_lid_3"/>
</dbReference>
<comment type="caution">
    <text evidence="19">The sequence shown here is derived from an EMBL/GenBank/DDBJ whole genome shotgun (WGS) entry which is preliminary data.</text>
</comment>
<comment type="caution">
    <text evidence="15">Lacks conserved residue(s) required for the propagation of feature annotation.</text>
</comment>
<dbReference type="HAMAP" id="MF_01458">
    <property type="entry name" value="FtsH"/>
    <property type="match status" value="1"/>
</dbReference>
<dbReference type="SMART" id="SM00382">
    <property type="entry name" value="AAA"/>
    <property type="match status" value="1"/>
</dbReference>
<comment type="cofactor">
    <cofactor evidence="15">
        <name>Zn(2+)</name>
        <dbReference type="ChEBI" id="CHEBI:29105"/>
    </cofactor>
    <text evidence="15">Binds 1 zinc ion per subunit.</text>
</comment>
<dbReference type="Proteomes" id="UP000823933">
    <property type="component" value="Unassembled WGS sequence"/>
</dbReference>
<organism evidence="19 20">
    <name type="scientific">Candidatus Faecalibacterium intestinigallinarum</name>
    <dbReference type="NCBI Taxonomy" id="2838581"/>
    <lineage>
        <taxon>Bacteria</taxon>
        <taxon>Bacillati</taxon>
        <taxon>Bacillota</taxon>
        <taxon>Clostridia</taxon>
        <taxon>Eubacteriales</taxon>
        <taxon>Oscillospiraceae</taxon>
        <taxon>Faecalibacterium</taxon>
    </lineage>
</organism>
<dbReference type="SUPFAM" id="SSF140990">
    <property type="entry name" value="FtsH protease domain-like"/>
    <property type="match status" value="1"/>
</dbReference>
<dbReference type="GO" id="GO:0016887">
    <property type="term" value="F:ATP hydrolysis activity"/>
    <property type="evidence" value="ECO:0007669"/>
    <property type="project" value="UniProtKB-UniRule"/>
</dbReference>
<evidence type="ECO:0000256" key="13">
    <source>
        <dbReference type="ARBA" id="ARBA00023136"/>
    </source>
</evidence>
<feature type="compositionally biased region" description="Low complexity" evidence="17">
    <location>
        <begin position="65"/>
        <end position="80"/>
    </location>
</feature>
<dbReference type="FunFam" id="1.20.58.760:FF:000001">
    <property type="entry name" value="ATP-dependent zinc metalloprotease FtsH"/>
    <property type="match status" value="1"/>
</dbReference>
<keyword evidence="5 15" id="KW-0812">Transmembrane</keyword>
<dbReference type="InterPro" id="IPR037219">
    <property type="entry name" value="Peptidase_M41-like"/>
</dbReference>
<reference evidence="19" key="1">
    <citation type="journal article" date="2021" name="PeerJ">
        <title>Extensive microbial diversity within the chicken gut microbiome revealed by metagenomics and culture.</title>
        <authorList>
            <person name="Gilroy R."/>
            <person name="Ravi A."/>
            <person name="Getino M."/>
            <person name="Pursley I."/>
            <person name="Horton D.L."/>
            <person name="Alikhan N.F."/>
            <person name="Baker D."/>
            <person name="Gharbi K."/>
            <person name="Hall N."/>
            <person name="Watson M."/>
            <person name="Adriaenssens E.M."/>
            <person name="Foster-Nyarko E."/>
            <person name="Jarju S."/>
            <person name="Secka A."/>
            <person name="Antonio M."/>
            <person name="Oren A."/>
            <person name="Chaudhuri R.R."/>
            <person name="La Ragione R."/>
            <person name="Hildebrand F."/>
            <person name="Pallen M.J."/>
        </authorList>
    </citation>
    <scope>NUCLEOTIDE SEQUENCE</scope>
    <source>
        <strain evidence="19">ChiHcolR34-3080</strain>
    </source>
</reference>
<sequence length="691" mass="74995">MIWSVFTTSNTPSGTTMSYSTVVHYFEHLQVTAFTLDRNTGVITMEIKEGDLPLPESAGETPSHSGGLMSGLLGSGSSSGDEVEPNGDGTVTVRYQLPYAALFINEVQQYIDAYDAANPDDPMEYDYTALRETVPWMEIFFYLAMLGCTGFILFSMLRGGAGGGNVMNVGRAKVKDESTNQKTATFADVAGEDEEKEELKEVVEFLKSPEKFNSLGARIPHGVLLVGPPGTGKTLLARACAGEAGVPFYSISGSDFVEMYVGVGASRVRDLFDKAKKTMPCIIFIDEIDAVGRQRGAGLGGGHDEREQTLNQLLVEMDGFEANDGIIVMAATNRADILDKALLRPGRFDRQVYVGLPDVKGREEILKVHTRKKPLAPDVSLKVIAQRTAGFAGADLENLVNEAALLAARRNRKAITMEDIEEASMKVMAGPEKKSRVVTPEEKKLTAYHEAGHAVAGFYCKHHPRVHEITIIPRGQAGGYTMYLPEKDRSYVTKGEMFEDIVSSLGGRVAEQLILDDISTGASNDLQQATSIARQMITRYGFSERLGPVVYGTSQEETFLGRDFAQGKGYSETTAAEIDSEIRDIIDEAYETCRRTLTEHLDQLHALAQALIEREKLNEAEFNAIMRGEHLPPRKDDDAPAAPAAPETPAPVQEAPAPQAPAAPADEAPSGPVDIPAPETPDTPDSRPDGQ</sequence>
<keyword evidence="9 15" id="KW-0862">Zinc</keyword>
<keyword evidence="4 15" id="KW-0645">Protease</keyword>
<dbReference type="Gene3D" id="1.20.58.760">
    <property type="entry name" value="Peptidase M41"/>
    <property type="match status" value="1"/>
</dbReference>
<dbReference type="FunFam" id="1.10.8.60:FF:000001">
    <property type="entry name" value="ATP-dependent zinc metalloprotease FtsH"/>
    <property type="match status" value="1"/>
</dbReference>
<evidence type="ECO:0000313" key="20">
    <source>
        <dbReference type="Proteomes" id="UP000823933"/>
    </source>
</evidence>
<keyword evidence="6 15" id="KW-0479">Metal-binding</keyword>
<dbReference type="EC" id="3.4.24.-" evidence="15"/>
<evidence type="ECO:0000256" key="12">
    <source>
        <dbReference type="ARBA" id="ARBA00023049"/>
    </source>
</evidence>
<keyword evidence="12 15" id="KW-0482">Metalloprotease</keyword>
<feature type="compositionally biased region" description="Basic and acidic residues" evidence="17">
    <location>
        <begin position="629"/>
        <end position="638"/>
    </location>
</feature>
<dbReference type="GO" id="GO:0008270">
    <property type="term" value="F:zinc ion binding"/>
    <property type="evidence" value="ECO:0007669"/>
    <property type="project" value="UniProtKB-UniRule"/>
</dbReference>
<evidence type="ECO:0000256" key="2">
    <source>
        <dbReference type="ARBA" id="ARBA00010044"/>
    </source>
</evidence>
<comment type="function">
    <text evidence="15">Acts as a processive, ATP-dependent zinc metallopeptidase for both cytoplasmic and membrane proteins. Plays a role in the quality control of integral membrane proteins.</text>
</comment>
<comment type="subunit">
    <text evidence="15">Homohexamer.</text>
</comment>
<name>A0A9D1QA43_9FIRM</name>
<dbReference type="GO" id="GO:0005524">
    <property type="term" value="F:ATP binding"/>
    <property type="evidence" value="ECO:0007669"/>
    <property type="project" value="UniProtKB-UniRule"/>
</dbReference>
<evidence type="ECO:0000256" key="14">
    <source>
        <dbReference type="ARBA" id="ARBA00061570"/>
    </source>
</evidence>
<evidence type="ECO:0000256" key="8">
    <source>
        <dbReference type="ARBA" id="ARBA00022801"/>
    </source>
</evidence>
<feature type="compositionally biased region" description="Low complexity" evidence="17">
    <location>
        <begin position="640"/>
        <end position="669"/>
    </location>
</feature>
<comment type="similarity">
    <text evidence="14 15">In the central section; belongs to the AAA ATPase family.</text>
</comment>
<evidence type="ECO:0000256" key="17">
    <source>
        <dbReference type="SAM" id="MobiDB-lite"/>
    </source>
</evidence>
<protein>
    <recommendedName>
        <fullName evidence="15">ATP-dependent zinc metalloprotease FtsH</fullName>
        <ecNumber evidence="15">3.4.24.-</ecNumber>
    </recommendedName>
</protein>
<dbReference type="InterPro" id="IPR003959">
    <property type="entry name" value="ATPase_AAA_core"/>
</dbReference>
<evidence type="ECO:0000256" key="16">
    <source>
        <dbReference type="RuleBase" id="RU003651"/>
    </source>
</evidence>
<dbReference type="Pfam" id="PF17862">
    <property type="entry name" value="AAA_lid_3"/>
    <property type="match status" value="1"/>
</dbReference>
<dbReference type="PANTHER" id="PTHR23076:SF113">
    <property type="entry name" value="ATP-DEPENDENT ZINC METALLOPROTEASE FTSH 1, CHLOROPLASTIC-RELATED"/>
    <property type="match status" value="1"/>
</dbReference>
<proteinExistence type="inferred from homology"/>
<dbReference type="EMBL" id="DXHQ01000100">
    <property type="protein sequence ID" value="HIW09427.1"/>
    <property type="molecule type" value="Genomic_DNA"/>
</dbReference>
<dbReference type="GO" id="GO:0005886">
    <property type="term" value="C:plasma membrane"/>
    <property type="evidence" value="ECO:0007669"/>
    <property type="project" value="UniProtKB-SubCell"/>
</dbReference>
<feature type="binding site" evidence="15">
    <location>
        <position position="449"/>
    </location>
    <ligand>
        <name>Zn(2+)</name>
        <dbReference type="ChEBI" id="CHEBI:29105"/>
        <note>catalytic</note>
    </ligand>
</feature>